<sequence length="99" mass="10678">MVSKERKPDIKGLRTSRARTVCDHGSSAALDPVAESWEILVLLETRQAQFPLAQSILGYGQGHVSSVLSILPNLRQKEKPGPLDTPTNVFSAIVSSPLA</sequence>
<dbReference type="EMBL" id="KN121850">
    <property type="protein sequence ID" value="KFO35250.1"/>
    <property type="molecule type" value="Genomic_DNA"/>
</dbReference>
<proteinExistence type="predicted"/>
<dbReference type="AlphaFoldDB" id="A0A091DYA9"/>
<accession>A0A091DYA9</accession>
<reference evidence="1 2" key="1">
    <citation type="submission" date="2013-11" db="EMBL/GenBank/DDBJ databases">
        <title>The Damaraland mole rat (Fukomys damarensis) genome and evolution of African mole rats.</title>
        <authorList>
            <person name="Gladyshev V.N."/>
            <person name="Fang X."/>
        </authorList>
    </citation>
    <scope>NUCLEOTIDE SEQUENCE [LARGE SCALE GENOMIC DNA]</scope>
    <source>
        <tissue evidence="1">Liver</tissue>
    </source>
</reference>
<evidence type="ECO:0000313" key="1">
    <source>
        <dbReference type="EMBL" id="KFO35250.1"/>
    </source>
</evidence>
<evidence type="ECO:0000313" key="2">
    <source>
        <dbReference type="Proteomes" id="UP000028990"/>
    </source>
</evidence>
<organism evidence="1 2">
    <name type="scientific">Fukomys damarensis</name>
    <name type="common">Damaraland mole rat</name>
    <name type="synonym">Cryptomys damarensis</name>
    <dbReference type="NCBI Taxonomy" id="885580"/>
    <lineage>
        <taxon>Eukaryota</taxon>
        <taxon>Metazoa</taxon>
        <taxon>Chordata</taxon>
        <taxon>Craniata</taxon>
        <taxon>Vertebrata</taxon>
        <taxon>Euteleostomi</taxon>
        <taxon>Mammalia</taxon>
        <taxon>Eutheria</taxon>
        <taxon>Euarchontoglires</taxon>
        <taxon>Glires</taxon>
        <taxon>Rodentia</taxon>
        <taxon>Hystricomorpha</taxon>
        <taxon>Bathyergidae</taxon>
        <taxon>Fukomys</taxon>
    </lineage>
</organism>
<gene>
    <name evidence="1" type="ORF">H920_03385</name>
</gene>
<protein>
    <submittedName>
        <fullName evidence="1">Uncharacterized protein</fullName>
    </submittedName>
</protein>
<keyword evidence="2" id="KW-1185">Reference proteome</keyword>
<name>A0A091DYA9_FUKDA</name>
<dbReference type="Proteomes" id="UP000028990">
    <property type="component" value="Unassembled WGS sequence"/>
</dbReference>